<accession>A0ABY4NJH0</accession>
<keyword evidence="2" id="KW-1185">Reference proteome</keyword>
<evidence type="ECO:0000313" key="2">
    <source>
        <dbReference type="Proteomes" id="UP000831759"/>
    </source>
</evidence>
<dbReference type="EMBL" id="CP094619">
    <property type="protein sequence ID" value="UQN37164.1"/>
    <property type="molecule type" value="Genomic_DNA"/>
</dbReference>
<protein>
    <submittedName>
        <fullName evidence="1">Uncharacterized protein</fullName>
    </submittedName>
</protein>
<evidence type="ECO:0000313" key="1">
    <source>
        <dbReference type="EMBL" id="UQN37164.1"/>
    </source>
</evidence>
<gene>
    <name evidence="1" type="ORF">MTR80_05535</name>
</gene>
<dbReference type="RefSeq" id="WP_249461682.1">
    <property type="nucleotide sequence ID" value="NZ_CP094619.1"/>
</dbReference>
<name>A0ABY4NJH0_9BURK</name>
<proteinExistence type="predicted"/>
<sequence>MNKYEKLFSEIYSQTKAGTLKWKQLRRQANSDLIFNQNFVWRQFAAEFERGENIFTIILVEKKYEDPDFDSPYEKYYPELLIIDGGELVSMISDSVIEKNDLIRLANLVEMKSDKAKRLFGP</sequence>
<reference evidence="1 2" key="1">
    <citation type="journal article" date="2022" name="Int. J. Syst. Evol. Microbiol.">
        <title>Characterization of Alcaligenes aquatilis as a novel member of heterotrophic nitrifier-aerobic denitrifier and its performance in treating piggery wastewater.</title>
        <authorList>
            <person name="Cao X."/>
            <person name="Zhao B."/>
            <person name="Wu Y."/>
            <person name="Huang J."/>
            <person name="Wang H."/>
            <person name="Sun X."/>
            <person name="Li S."/>
        </authorList>
    </citation>
    <scope>NUCLEOTIDE SEQUENCE [LARGE SCALE GENOMIC DNA]</scope>
    <source>
        <strain evidence="1 2">AS1</strain>
    </source>
</reference>
<organism evidence="1 2">
    <name type="scientific">Alcaligenes aquatilis</name>
    <dbReference type="NCBI Taxonomy" id="323284"/>
    <lineage>
        <taxon>Bacteria</taxon>
        <taxon>Pseudomonadati</taxon>
        <taxon>Pseudomonadota</taxon>
        <taxon>Betaproteobacteria</taxon>
        <taxon>Burkholderiales</taxon>
        <taxon>Alcaligenaceae</taxon>
        <taxon>Alcaligenes</taxon>
    </lineage>
</organism>
<dbReference type="GeneID" id="96868381"/>
<dbReference type="Proteomes" id="UP000831759">
    <property type="component" value="Chromosome"/>
</dbReference>